<dbReference type="Pfam" id="PF08450">
    <property type="entry name" value="SGL"/>
    <property type="match status" value="1"/>
</dbReference>
<dbReference type="EMBL" id="CP046172">
    <property type="protein sequence ID" value="QIS10958.1"/>
    <property type="molecule type" value="Genomic_DNA"/>
</dbReference>
<dbReference type="InterPro" id="IPR011042">
    <property type="entry name" value="6-blade_b-propeller_TolB-like"/>
</dbReference>
<dbReference type="PROSITE" id="PS51257">
    <property type="entry name" value="PROKAR_LIPOPROTEIN"/>
    <property type="match status" value="1"/>
</dbReference>
<reference evidence="2 3" key="1">
    <citation type="journal article" date="2019" name="ACS Chem. Biol.">
        <title>Identification and Mobilization of a Cryptic Antibiotic Biosynthesis Gene Locus from a Human-Pathogenic Nocardia Isolate.</title>
        <authorList>
            <person name="Herisse M."/>
            <person name="Ishida K."/>
            <person name="Porter J.L."/>
            <person name="Howden B."/>
            <person name="Hertweck C."/>
            <person name="Stinear T.P."/>
            <person name="Pidot S.J."/>
        </authorList>
    </citation>
    <scope>NUCLEOTIDE SEQUENCE [LARGE SCALE GENOMIC DNA]</scope>
    <source>
        <strain evidence="2 3">AUSMDU00012717</strain>
    </source>
</reference>
<keyword evidence="3" id="KW-1185">Reference proteome</keyword>
<feature type="domain" description="SMP-30/Gluconolactonase/LRE-like region" evidence="1">
    <location>
        <begin position="99"/>
        <end position="276"/>
    </location>
</feature>
<evidence type="ECO:0000259" key="1">
    <source>
        <dbReference type="Pfam" id="PF08450"/>
    </source>
</evidence>
<sequence length="308" mass="32198">MRMRLMPSTLGVLVLAAVLSGCGGGDKNDAGDLKPGVIKGFSNPESVLVAGDKYVVSNMGAQQDPVAKDGDGFLSLLDATGKVIEQKAMPKAGDPPLNSPKGMAFVDNKVYVADVDRVVGYDLNTRGQVFEAKIDGDAPTELNDIVLLDNKTLLVTDTLRSSVYQLDLDGKKFATLTSGVPGANGIALEKSGKIAYVNGDGAHNEGGDLFRLELGKAPLSPKKIGGVHGLLDGIAVLSDGNIAVSDWVSFDNPVPGKVTVYKADGTEVAKVKLPDNVRGPADFTLDKSGKYLLIPAMTDNVVHIVPTP</sequence>
<evidence type="ECO:0000313" key="2">
    <source>
        <dbReference type="EMBL" id="QIS10958.1"/>
    </source>
</evidence>
<dbReference type="Proteomes" id="UP000503540">
    <property type="component" value="Chromosome"/>
</dbReference>
<dbReference type="SUPFAM" id="SSF63829">
    <property type="entry name" value="Calcium-dependent phosphotriesterase"/>
    <property type="match status" value="1"/>
</dbReference>
<evidence type="ECO:0000313" key="3">
    <source>
        <dbReference type="Proteomes" id="UP000503540"/>
    </source>
</evidence>
<dbReference type="AlphaFoldDB" id="A0A6G9YCQ7"/>
<proteinExistence type="predicted"/>
<dbReference type="InterPro" id="IPR013658">
    <property type="entry name" value="SGL"/>
</dbReference>
<protein>
    <recommendedName>
        <fullName evidence="1">SMP-30/Gluconolactonase/LRE-like region domain-containing protein</fullName>
    </recommendedName>
</protein>
<name>A0A6G9YCQ7_9NOCA</name>
<gene>
    <name evidence="2" type="ORF">F5544_15375</name>
</gene>
<dbReference type="KEGG" id="nah:F5544_15375"/>
<organism evidence="2 3">
    <name type="scientific">Nocardia arthritidis</name>
    <dbReference type="NCBI Taxonomy" id="228602"/>
    <lineage>
        <taxon>Bacteria</taxon>
        <taxon>Bacillati</taxon>
        <taxon>Actinomycetota</taxon>
        <taxon>Actinomycetes</taxon>
        <taxon>Mycobacteriales</taxon>
        <taxon>Nocardiaceae</taxon>
        <taxon>Nocardia</taxon>
    </lineage>
</organism>
<accession>A0A6G9YCQ7</accession>
<dbReference type="Gene3D" id="2.120.10.30">
    <property type="entry name" value="TolB, C-terminal domain"/>
    <property type="match status" value="1"/>
</dbReference>